<name>A0ABQ4DTF7_9ACTN</name>
<accession>A0ABQ4DTF7</accession>
<dbReference type="Proteomes" id="UP000646749">
    <property type="component" value="Unassembled WGS sequence"/>
</dbReference>
<proteinExistence type="predicted"/>
<gene>
    <name evidence="3" type="ORF">Pen02_06860</name>
</gene>
<evidence type="ECO:0000313" key="3">
    <source>
        <dbReference type="EMBL" id="GIG85750.1"/>
    </source>
</evidence>
<sequence length="123" mass="13012">MTLKWMAVVVAAVSLTLCVTANVVVGTAHGGDPVPFLVNVLAITATGTAIVLAVVADLHERLNARITALTEFLIARLNELDHNTGDHNTGFVEGYLLSRHQDPAVVPIGPRLHGRRAMLGGDD</sequence>
<keyword evidence="1" id="KW-0812">Transmembrane</keyword>
<feature type="chain" id="PRO_5047360517" evidence="2">
    <location>
        <begin position="22"/>
        <end position="123"/>
    </location>
</feature>
<comment type="caution">
    <text evidence="3">The sequence shown here is derived from an EMBL/GenBank/DDBJ whole genome shotgun (WGS) entry which is preliminary data.</text>
</comment>
<evidence type="ECO:0000313" key="4">
    <source>
        <dbReference type="Proteomes" id="UP000646749"/>
    </source>
</evidence>
<organism evidence="3 4">
    <name type="scientific">Plantactinospora endophytica</name>
    <dbReference type="NCBI Taxonomy" id="673535"/>
    <lineage>
        <taxon>Bacteria</taxon>
        <taxon>Bacillati</taxon>
        <taxon>Actinomycetota</taxon>
        <taxon>Actinomycetes</taxon>
        <taxon>Micromonosporales</taxon>
        <taxon>Micromonosporaceae</taxon>
        <taxon>Plantactinospora</taxon>
    </lineage>
</organism>
<evidence type="ECO:0000256" key="1">
    <source>
        <dbReference type="SAM" id="Phobius"/>
    </source>
</evidence>
<keyword evidence="1" id="KW-1133">Transmembrane helix</keyword>
<feature type="signal peptide" evidence="2">
    <location>
        <begin position="1"/>
        <end position="21"/>
    </location>
</feature>
<feature type="transmembrane region" description="Helical" evidence="1">
    <location>
        <begin position="36"/>
        <end position="56"/>
    </location>
</feature>
<keyword evidence="2" id="KW-0732">Signal</keyword>
<dbReference type="RefSeq" id="WP_203864432.1">
    <property type="nucleotide sequence ID" value="NZ_BONW01000002.1"/>
</dbReference>
<keyword evidence="4" id="KW-1185">Reference proteome</keyword>
<protein>
    <submittedName>
        <fullName evidence="3">Uncharacterized protein</fullName>
    </submittedName>
</protein>
<keyword evidence="1" id="KW-0472">Membrane</keyword>
<evidence type="ECO:0000256" key="2">
    <source>
        <dbReference type="SAM" id="SignalP"/>
    </source>
</evidence>
<dbReference type="EMBL" id="BONW01000002">
    <property type="protein sequence ID" value="GIG85750.1"/>
    <property type="molecule type" value="Genomic_DNA"/>
</dbReference>
<reference evidence="3 4" key="1">
    <citation type="submission" date="2021-01" db="EMBL/GenBank/DDBJ databases">
        <title>Whole genome shotgun sequence of Plantactinospora endophytica NBRC 110450.</title>
        <authorList>
            <person name="Komaki H."/>
            <person name="Tamura T."/>
        </authorList>
    </citation>
    <scope>NUCLEOTIDE SEQUENCE [LARGE SCALE GENOMIC DNA]</scope>
    <source>
        <strain evidence="3 4">NBRC 110450</strain>
    </source>
</reference>